<evidence type="ECO:0000313" key="1">
    <source>
        <dbReference type="EMBL" id="GAQ91835.1"/>
    </source>
</evidence>
<dbReference type="EMBL" id="DF237814">
    <property type="protein sequence ID" value="GAQ91835.1"/>
    <property type="molecule type" value="Genomic_DNA"/>
</dbReference>
<sequence length="96" mass="10557">MDLYAITRASIETLAHEKNARGFIWIVVPEEGQAFGGLSWYGARGGCCPLQTFWDKSSTWNRLHPLVAALIVGVNKVNKYKIPRSQATAANVNAPL</sequence>
<evidence type="ECO:0000313" key="2">
    <source>
        <dbReference type="Proteomes" id="UP000054558"/>
    </source>
</evidence>
<protein>
    <submittedName>
        <fullName evidence="1">Uncharacterized protein</fullName>
    </submittedName>
</protein>
<proteinExistence type="predicted"/>
<reference evidence="1 2" key="1">
    <citation type="journal article" date="2014" name="Nat. Commun.">
        <title>Klebsormidium flaccidum genome reveals primary factors for plant terrestrial adaptation.</title>
        <authorList>
            <person name="Hori K."/>
            <person name="Maruyama F."/>
            <person name="Fujisawa T."/>
            <person name="Togashi T."/>
            <person name="Yamamoto N."/>
            <person name="Seo M."/>
            <person name="Sato S."/>
            <person name="Yamada T."/>
            <person name="Mori H."/>
            <person name="Tajima N."/>
            <person name="Moriyama T."/>
            <person name="Ikeuchi M."/>
            <person name="Watanabe M."/>
            <person name="Wada H."/>
            <person name="Kobayashi K."/>
            <person name="Saito M."/>
            <person name="Masuda T."/>
            <person name="Sasaki-Sekimoto Y."/>
            <person name="Mashiguchi K."/>
            <person name="Awai K."/>
            <person name="Shimojima M."/>
            <person name="Masuda S."/>
            <person name="Iwai M."/>
            <person name="Nobusawa T."/>
            <person name="Narise T."/>
            <person name="Kondo S."/>
            <person name="Saito H."/>
            <person name="Sato R."/>
            <person name="Murakawa M."/>
            <person name="Ihara Y."/>
            <person name="Oshima-Yamada Y."/>
            <person name="Ohtaka K."/>
            <person name="Satoh M."/>
            <person name="Sonobe K."/>
            <person name="Ishii M."/>
            <person name="Ohtani R."/>
            <person name="Kanamori-Sato M."/>
            <person name="Honoki R."/>
            <person name="Miyazaki D."/>
            <person name="Mochizuki H."/>
            <person name="Umetsu J."/>
            <person name="Higashi K."/>
            <person name="Shibata D."/>
            <person name="Kamiya Y."/>
            <person name="Sato N."/>
            <person name="Nakamura Y."/>
            <person name="Tabata S."/>
            <person name="Ida S."/>
            <person name="Kurokawa K."/>
            <person name="Ohta H."/>
        </authorList>
    </citation>
    <scope>NUCLEOTIDE SEQUENCE [LARGE SCALE GENOMIC DNA]</scope>
    <source>
        <strain evidence="1 2">NIES-2285</strain>
    </source>
</reference>
<keyword evidence="2" id="KW-1185">Reference proteome</keyword>
<name>A0A1Y1ILS0_KLENI</name>
<gene>
    <name evidence="1" type="ORF">KFL_008650020</name>
</gene>
<dbReference type="Proteomes" id="UP000054558">
    <property type="component" value="Unassembled WGS sequence"/>
</dbReference>
<accession>A0A1Y1ILS0</accession>
<organism evidence="1 2">
    <name type="scientific">Klebsormidium nitens</name>
    <name type="common">Green alga</name>
    <name type="synonym">Ulothrix nitens</name>
    <dbReference type="NCBI Taxonomy" id="105231"/>
    <lineage>
        <taxon>Eukaryota</taxon>
        <taxon>Viridiplantae</taxon>
        <taxon>Streptophyta</taxon>
        <taxon>Klebsormidiophyceae</taxon>
        <taxon>Klebsormidiales</taxon>
        <taxon>Klebsormidiaceae</taxon>
        <taxon>Klebsormidium</taxon>
    </lineage>
</organism>
<dbReference type="AlphaFoldDB" id="A0A1Y1ILS0"/>